<dbReference type="Pfam" id="PF18311">
    <property type="entry name" value="Rrp40_N"/>
    <property type="match status" value="1"/>
</dbReference>
<dbReference type="GO" id="GO:0000177">
    <property type="term" value="C:cytoplasmic exosome (RNase complex)"/>
    <property type="evidence" value="ECO:0007669"/>
    <property type="project" value="TreeGrafter"/>
</dbReference>
<dbReference type="GO" id="GO:0071038">
    <property type="term" value="P:TRAMP-dependent tRNA surveillance pathway"/>
    <property type="evidence" value="ECO:0007669"/>
    <property type="project" value="TreeGrafter"/>
</dbReference>
<dbReference type="InterPro" id="IPR004088">
    <property type="entry name" value="KH_dom_type_1"/>
</dbReference>
<dbReference type="STRING" id="983967.A0A1E4T4X9"/>
<feature type="domain" description="Exosome complex exonuclease Rrp40 N-terminal" evidence="6">
    <location>
        <begin position="23"/>
        <end position="64"/>
    </location>
</feature>
<dbReference type="SUPFAM" id="SSF54791">
    <property type="entry name" value="Eukaryotic type KH-domain (KH-domain type I)"/>
    <property type="match status" value="1"/>
</dbReference>
<gene>
    <name evidence="7" type="ORF">CANARDRAFT_117800</name>
</gene>
<dbReference type="EMBL" id="KV453849">
    <property type="protein sequence ID" value="ODV86820.1"/>
    <property type="molecule type" value="Genomic_DNA"/>
</dbReference>
<dbReference type="InterPro" id="IPR041054">
    <property type="entry name" value="Rrp40_N_euk"/>
</dbReference>
<dbReference type="GO" id="GO:0071034">
    <property type="term" value="P:CUT catabolic process"/>
    <property type="evidence" value="ECO:0007669"/>
    <property type="project" value="TreeGrafter"/>
</dbReference>
<evidence type="ECO:0000259" key="5">
    <source>
        <dbReference type="Pfam" id="PF15985"/>
    </source>
</evidence>
<dbReference type="InterPro" id="IPR012340">
    <property type="entry name" value="NA-bd_OB-fold"/>
</dbReference>
<dbReference type="InterPro" id="IPR026699">
    <property type="entry name" value="Exosome_RNA_bind1/RRP40/RRP4"/>
</dbReference>
<dbReference type="InterPro" id="IPR036612">
    <property type="entry name" value="KH_dom_type_1_sf"/>
</dbReference>
<dbReference type="CDD" id="cd22526">
    <property type="entry name" value="KH-I_Rrp40"/>
    <property type="match status" value="1"/>
</dbReference>
<keyword evidence="2" id="KW-0963">Cytoplasm</keyword>
<dbReference type="GO" id="GO:0071035">
    <property type="term" value="P:nuclear polyadenylation-dependent rRNA catabolic process"/>
    <property type="evidence" value="ECO:0007669"/>
    <property type="project" value="TreeGrafter"/>
</dbReference>
<dbReference type="InterPro" id="IPR049469">
    <property type="entry name" value="RRP40_KH-I"/>
</dbReference>
<comment type="subcellular location">
    <subcellularLocation>
        <location evidence="1">Nucleus</location>
    </subcellularLocation>
</comment>
<dbReference type="FunFam" id="2.40.50.140:FF:000127">
    <property type="entry name" value="Exosome complex component RRP40"/>
    <property type="match status" value="1"/>
</dbReference>
<dbReference type="Gene3D" id="2.40.50.100">
    <property type="match status" value="1"/>
</dbReference>
<dbReference type="Gene3D" id="3.30.1370.10">
    <property type="entry name" value="K Homology domain, type 1"/>
    <property type="match status" value="1"/>
</dbReference>
<evidence type="ECO:0000256" key="3">
    <source>
        <dbReference type="ARBA" id="ARBA00022835"/>
    </source>
</evidence>
<dbReference type="Pfam" id="PF15985">
    <property type="entry name" value="KH_6"/>
    <property type="match status" value="1"/>
</dbReference>
<evidence type="ECO:0000256" key="1">
    <source>
        <dbReference type="ARBA" id="ARBA00004123"/>
    </source>
</evidence>
<dbReference type="OrthoDB" id="340500at2759"/>
<dbReference type="SUPFAM" id="SSF50249">
    <property type="entry name" value="Nucleic acid-binding proteins"/>
    <property type="match status" value="1"/>
</dbReference>
<dbReference type="GO" id="GO:0071051">
    <property type="term" value="P:poly(A)-dependent snoRNA 3'-end processing"/>
    <property type="evidence" value="ECO:0007669"/>
    <property type="project" value="TreeGrafter"/>
</dbReference>
<reference evidence="8" key="1">
    <citation type="submission" date="2016-04" db="EMBL/GenBank/DDBJ databases">
        <title>Comparative genomics of biotechnologically important yeasts.</title>
        <authorList>
            <consortium name="DOE Joint Genome Institute"/>
            <person name="Riley R."/>
            <person name="Haridas S."/>
            <person name="Wolfe K.H."/>
            <person name="Lopes M.R."/>
            <person name="Hittinger C.T."/>
            <person name="Goker M."/>
            <person name="Salamov A."/>
            <person name="Wisecaver J."/>
            <person name="Long T.M."/>
            <person name="Aerts A.L."/>
            <person name="Barry K."/>
            <person name="Choi C."/>
            <person name="Clum A."/>
            <person name="Coughlan A.Y."/>
            <person name="Deshpande S."/>
            <person name="Douglass A.P."/>
            <person name="Hanson S.J."/>
            <person name="Klenk H.-P."/>
            <person name="Labutti K."/>
            <person name="Lapidus A."/>
            <person name="Lindquist E."/>
            <person name="Lipzen A."/>
            <person name="Meier-Kolthoff J.P."/>
            <person name="Ohm R.A."/>
            <person name="Otillar R.P."/>
            <person name="Pangilinan J."/>
            <person name="Peng Y."/>
            <person name="Rokas A."/>
            <person name="Rosa C.A."/>
            <person name="Scheuner C."/>
            <person name="Sibirny A.A."/>
            <person name="Slot J.C."/>
            <person name="Stielow J.B."/>
            <person name="Sun H."/>
            <person name="Kurtzman C.P."/>
            <person name="Blackwell M."/>
            <person name="Grigoriev I.V."/>
            <person name="Jeffries T.W."/>
        </authorList>
    </citation>
    <scope>NUCLEOTIDE SEQUENCE [LARGE SCALE GENOMIC DNA]</scope>
    <source>
        <strain evidence="8">NRRL YB-2248</strain>
    </source>
</reference>
<organism evidence="7 8">
    <name type="scientific">[Candida] arabinofermentans NRRL YB-2248</name>
    <dbReference type="NCBI Taxonomy" id="983967"/>
    <lineage>
        <taxon>Eukaryota</taxon>
        <taxon>Fungi</taxon>
        <taxon>Dikarya</taxon>
        <taxon>Ascomycota</taxon>
        <taxon>Saccharomycotina</taxon>
        <taxon>Pichiomycetes</taxon>
        <taxon>Pichiales</taxon>
        <taxon>Pichiaceae</taxon>
        <taxon>Ogataea</taxon>
        <taxon>Ogataea/Candida clade</taxon>
    </lineage>
</organism>
<dbReference type="GO" id="GO:0000467">
    <property type="term" value="P:exonucleolytic trimming to generate mature 3'-end of 5.8S rRNA from tricistronic rRNA transcript (SSU-rRNA, 5.8S rRNA, LSU-rRNA)"/>
    <property type="evidence" value="ECO:0007669"/>
    <property type="project" value="TreeGrafter"/>
</dbReference>
<protein>
    <recommendedName>
        <fullName evidence="9">Ribosomal RNA-processing protein 40</fullName>
    </recommendedName>
</protein>
<feature type="domain" description="K Homology" evidence="5">
    <location>
        <begin position="154"/>
        <end position="201"/>
    </location>
</feature>
<proteinExistence type="predicted"/>
<evidence type="ECO:0000259" key="6">
    <source>
        <dbReference type="Pfam" id="PF18311"/>
    </source>
</evidence>
<sequence>MTEQTLIIPGDDINISEPTSHMTLGPNILHNIENNNLIPTTSGFLNVQTKKNNTIYYIESNTKRYIPNVNDFVIGTVVGTISENYRVSLNDFSTTVLLNQLAFPNATKKNRPFLKTGDLIYARVLRSDPDLEVELDCIDPTTGKEGGFGLLNGGLNFNVKLAFARYLLFNSNAEILNKLVSKCQFEIAIGVNGKIWLKTDDLKTTIACMTSIQQSQNWSKSEISNKVDAIFKSSGL</sequence>
<dbReference type="PANTHER" id="PTHR21321">
    <property type="entry name" value="PNAS-3 RELATED"/>
    <property type="match status" value="1"/>
</dbReference>
<evidence type="ECO:0000256" key="2">
    <source>
        <dbReference type="ARBA" id="ARBA00022490"/>
    </source>
</evidence>
<keyword evidence="8" id="KW-1185">Reference proteome</keyword>
<dbReference type="GO" id="GO:0034475">
    <property type="term" value="P:U4 snRNA 3'-end processing"/>
    <property type="evidence" value="ECO:0007669"/>
    <property type="project" value="TreeGrafter"/>
</dbReference>
<dbReference type="GO" id="GO:0000176">
    <property type="term" value="C:nuclear exosome (RNase complex)"/>
    <property type="evidence" value="ECO:0007669"/>
    <property type="project" value="TreeGrafter"/>
</dbReference>
<keyword evidence="4" id="KW-0694">RNA-binding</keyword>
<evidence type="ECO:0000313" key="8">
    <source>
        <dbReference type="Proteomes" id="UP000094801"/>
    </source>
</evidence>
<dbReference type="Proteomes" id="UP000094801">
    <property type="component" value="Unassembled WGS sequence"/>
</dbReference>
<dbReference type="GO" id="GO:0003723">
    <property type="term" value="F:RNA binding"/>
    <property type="evidence" value="ECO:0007669"/>
    <property type="project" value="UniProtKB-KW"/>
</dbReference>
<dbReference type="AlphaFoldDB" id="A0A1E4T4X9"/>
<keyword evidence="3" id="KW-0271">Exosome</keyword>
<evidence type="ECO:0000313" key="7">
    <source>
        <dbReference type="EMBL" id="ODV86820.1"/>
    </source>
</evidence>
<evidence type="ECO:0008006" key="9">
    <source>
        <dbReference type="Google" id="ProtNLM"/>
    </source>
</evidence>
<dbReference type="Gene3D" id="2.40.50.140">
    <property type="entry name" value="Nucleic acid-binding proteins"/>
    <property type="match status" value="1"/>
</dbReference>
<name>A0A1E4T4X9_9ASCO</name>
<dbReference type="Pfam" id="PF21262">
    <property type="entry name" value="RRP40_S1"/>
    <property type="match status" value="1"/>
</dbReference>
<dbReference type="PANTHER" id="PTHR21321:SF1">
    <property type="entry name" value="EXOSOME COMPLEX COMPONENT RRP40"/>
    <property type="match status" value="1"/>
</dbReference>
<evidence type="ECO:0000256" key="4">
    <source>
        <dbReference type="ARBA" id="ARBA00022884"/>
    </source>
</evidence>
<accession>A0A1E4T4X9</accession>